<reference evidence="8 9" key="1">
    <citation type="submission" date="2020-02" db="EMBL/GenBank/DDBJ databases">
        <title>Draft genome sequence of Haematococcus lacustris strain NIES-144.</title>
        <authorList>
            <person name="Morimoto D."/>
            <person name="Nakagawa S."/>
            <person name="Yoshida T."/>
            <person name="Sawayama S."/>
        </authorList>
    </citation>
    <scope>NUCLEOTIDE SEQUENCE [LARGE SCALE GENOMIC DNA]</scope>
    <source>
        <strain evidence="8 9">NIES-144</strain>
    </source>
</reference>
<evidence type="ECO:0000256" key="1">
    <source>
        <dbReference type="ARBA" id="ARBA00001974"/>
    </source>
</evidence>
<accession>A0A699YVI3</accession>
<evidence type="ECO:0000313" key="9">
    <source>
        <dbReference type="Proteomes" id="UP000485058"/>
    </source>
</evidence>
<comment type="cofactor">
    <cofactor evidence="1">
        <name>FAD</name>
        <dbReference type="ChEBI" id="CHEBI:57692"/>
    </cofactor>
</comment>
<dbReference type="PANTHER" id="PTHR42737">
    <property type="entry name" value="GLUTATHIONE REDUCTASE"/>
    <property type="match status" value="1"/>
</dbReference>
<feature type="region of interest" description="Disordered" evidence="6">
    <location>
        <begin position="111"/>
        <end position="170"/>
    </location>
</feature>
<dbReference type="InterPro" id="IPR036188">
    <property type="entry name" value="FAD/NAD-bd_sf"/>
</dbReference>
<dbReference type="PRINTS" id="PR00411">
    <property type="entry name" value="PNDRDTASEI"/>
</dbReference>
<evidence type="ECO:0000256" key="3">
    <source>
        <dbReference type="ARBA" id="ARBA00023002"/>
    </source>
</evidence>
<feature type="domain" description="Pyridine nucleotide-disulphide oxidoreductase dimerisation" evidence="7">
    <location>
        <begin position="63"/>
        <end position="108"/>
    </location>
</feature>
<feature type="non-terminal residue" evidence="8">
    <location>
        <position position="1"/>
    </location>
</feature>
<dbReference type="Pfam" id="PF02852">
    <property type="entry name" value="Pyr_redox_dim"/>
    <property type="match status" value="1"/>
</dbReference>
<dbReference type="SUPFAM" id="SSF51905">
    <property type="entry name" value="FAD/NAD(P)-binding domain"/>
    <property type="match status" value="1"/>
</dbReference>
<dbReference type="InterPro" id="IPR046952">
    <property type="entry name" value="GSHR/TRXR-like"/>
</dbReference>
<dbReference type="PANTHER" id="PTHR42737:SF2">
    <property type="entry name" value="GLUTATHIONE REDUCTASE"/>
    <property type="match status" value="1"/>
</dbReference>
<dbReference type="GO" id="GO:0045454">
    <property type="term" value="P:cell redox homeostasis"/>
    <property type="evidence" value="ECO:0007669"/>
    <property type="project" value="InterPro"/>
</dbReference>
<sequence>KKGGVEVDKFCTSVSAPWLHAIGDVSNRLNLTPVATMEGEVLAKNLFGLPPGVPPVAPDYDLVPTAVFTWPPFASVGLTEEAAVEKYGRVDVYVNTFRPLHASIASAAQTQARRASATNMGEDRARSTDGNANGSNGQAAPKDGNGAATGVSADGNGNKGNAPSKNDPAVGEQGFVKVLVDGSGSEKIVGVHMVAPEAPDIMTVSVILDSTPRD</sequence>
<evidence type="ECO:0000259" key="7">
    <source>
        <dbReference type="Pfam" id="PF02852"/>
    </source>
</evidence>
<comment type="similarity">
    <text evidence="2">Belongs to the class-I pyridine nucleotide-disulfide oxidoreductase family.</text>
</comment>
<dbReference type="GO" id="GO:0005739">
    <property type="term" value="C:mitochondrion"/>
    <property type="evidence" value="ECO:0007669"/>
    <property type="project" value="TreeGrafter"/>
</dbReference>
<keyword evidence="5" id="KW-0676">Redox-active center</keyword>
<dbReference type="GO" id="GO:0050660">
    <property type="term" value="F:flavin adenine dinucleotide binding"/>
    <property type="evidence" value="ECO:0007669"/>
    <property type="project" value="InterPro"/>
</dbReference>
<keyword evidence="9" id="KW-1185">Reference proteome</keyword>
<dbReference type="GO" id="GO:0005829">
    <property type="term" value="C:cytosol"/>
    <property type="evidence" value="ECO:0007669"/>
    <property type="project" value="TreeGrafter"/>
</dbReference>
<evidence type="ECO:0000256" key="4">
    <source>
        <dbReference type="ARBA" id="ARBA00023157"/>
    </source>
</evidence>
<protein>
    <recommendedName>
        <fullName evidence="7">Pyridine nucleotide-disulphide oxidoreductase dimerisation domain-containing protein</fullName>
    </recommendedName>
</protein>
<dbReference type="SUPFAM" id="SSF55424">
    <property type="entry name" value="FAD/NAD-linked reductases, dimerisation (C-terminal) domain"/>
    <property type="match status" value="1"/>
</dbReference>
<proteinExistence type="inferred from homology"/>
<organism evidence="8 9">
    <name type="scientific">Haematococcus lacustris</name>
    <name type="common">Green alga</name>
    <name type="synonym">Haematococcus pluvialis</name>
    <dbReference type="NCBI Taxonomy" id="44745"/>
    <lineage>
        <taxon>Eukaryota</taxon>
        <taxon>Viridiplantae</taxon>
        <taxon>Chlorophyta</taxon>
        <taxon>core chlorophytes</taxon>
        <taxon>Chlorophyceae</taxon>
        <taxon>CS clade</taxon>
        <taxon>Chlamydomonadales</taxon>
        <taxon>Haematococcaceae</taxon>
        <taxon>Haematococcus</taxon>
    </lineage>
</organism>
<dbReference type="InterPro" id="IPR004099">
    <property type="entry name" value="Pyr_nucl-diS_OxRdtase_dimer"/>
</dbReference>
<keyword evidence="4" id="KW-1015">Disulfide bond</keyword>
<dbReference type="GO" id="GO:0034599">
    <property type="term" value="P:cellular response to oxidative stress"/>
    <property type="evidence" value="ECO:0007669"/>
    <property type="project" value="TreeGrafter"/>
</dbReference>
<dbReference type="InterPro" id="IPR016156">
    <property type="entry name" value="FAD/NAD-linked_Rdtase_dimer_sf"/>
</dbReference>
<evidence type="ECO:0000256" key="6">
    <source>
        <dbReference type="SAM" id="MobiDB-lite"/>
    </source>
</evidence>
<name>A0A699YVI3_HAELA</name>
<comment type="caution">
    <text evidence="8">The sequence shown here is derived from an EMBL/GenBank/DDBJ whole genome shotgun (WGS) entry which is preliminary data.</text>
</comment>
<keyword evidence="3" id="KW-0560">Oxidoreductase</keyword>
<dbReference type="GO" id="GO:0006749">
    <property type="term" value="P:glutathione metabolic process"/>
    <property type="evidence" value="ECO:0007669"/>
    <property type="project" value="TreeGrafter"/>
</dbReference>
<feature type="compositionally biased region" description="Polar residues" evidence="6">
    <location>
        <begin position="128"/>
        <end position="138"/>
    </location>
</feature>
<dbReference type="GO" id="GO:0004362">
    <property type="term" value="F:glutathione-disulfide reductase (NADPH) activity"/>
    <property type="evidence" value="ECO:0007669"/>
    <property type="project" value="TreeGrafter"/>
</dbReference>
<evidence type="ECO:0000256" key="2">
    <source>
        <dbReference type="ARBA" id="ARBA00007532"/>
    </source>
</evidence>
<dbReference type="Proteomes" id="UP000485058">
    <property type="component" value="Unassembled WGS sequence"/>
</dbReference>
<dbReference type="Gene3D" id="3.30.390.30">
    <property type="match status" value="1"/>
</dbReference>
<evidence type="ECO:0000313" key="8">
    <source>
        <dbReference type="EMBL" id="GFH13255.1"/>
    </source>
</evidence>
<dbReference type="AlphaFoldDB" id="A0A699YVI3"/>
<dbReference type="Gene3D" id="3.50.50.60">
    <property type="entry name" value="FAD/NAD(P)-binding domain"/>
    <property type="match status" value="1"/>
</dbReference>
<gene>
    <name evidence="8" type="ORF">HaLaN_09099</name>
</gene>
<dbReference type="EMBL" id="BLLF01000591">
    <property type="protein sequence ID" value="GFH13255.1"/>
    <property type="molecule type" value="Genomic_DNA"/>
</dbReference>
<evidence type="ECO:0000256" key="5">
    <source>
        <dbReference type="ARBA" id="ARBA00023284"/>
    </source>
</evidence>